<sequence length="301" mass="34191">MKNFIFFAILLININYVSPLQAQENHISEYQTMMTYISSYIWQNQIVDTIPSSSNDTAIIFDLDGVVLTTDKLQAFQEIGMATILQYVATNWQLPSQARLFQILESVPAESKFQAYNQGILMPQIMVDWQCSSQSLLSIQLAMNRHIKNSAISDAEKNLLLQTTAMMTNPEKFIKTRKTIPAGVALLHELKKAGYKLYVLSNWDAASFSLLQKKFPEIFIHNDENMFDGIMISGKIGTLKPERSMFEKCLTEFNITPAHAIFIDDTIENIQAADNLEMNTIHCNPQDIAPVRNKLIKILSK</sequence>
<feature type="chain" id="PRO_5016658624" description="HAD family hydrolase" evidence="1">
    <location>
        <begin position="23"/>
        <end position="301"/>
    </location>
</feature>
<keyword evidence="3" id="KW-1185">Reference proteome</keyword>
<evidence type="ECO:0000313" key="2">
    <source>
        <dbReference type="EMBL" id="AXK60982.1"/>
    </source>
</evidence>
<dbReference type="SFLD" id="SFLDS00003">
    <property type="entry name" value="Haloacid_Dehalogenase"/>
    <property type="match status" value="1"/>
</dbReference>
<dbReference type="OrthoDB" id="9797415at2"/>
<protein>
    <recommendedName>
        <fullName evidence="4">HAD family hydrolase</fullName>
    </recommendedName>
</protein>
<dbReference type="SFLD" id="SFLDG01129">
    <property type="entry name" value="C1.5:_HAD__Beta-PGM__Phosphata"/>
    <property type="match status" value="1"/>
</dbReference>
<dbReference type="KEGG" id="cdes:C0J27_04585"/>
<dbReference type="SUPFAM" id="SSF56784">
    <property type="entry name" value="HAD-like"/>
    <property type="match status" value="1"/>
</dbReference>
<dbReference type="Gene3D" id="3.40.50.1000">
    <property type="entry name" value="HAD superfamily/HAD-like"/>
    <property type="match status" value="1"/>
</dbReference>
<evidence type="ECO:0000256" key="1">
    <source>
        <dbReference type="SAM" id="SignalP"/>
    </source>
</evidence>
<evidence type="ECO:0008006" key="4">
    <source>
        <dbReference type="Google" id="ProtNLM"/>
    </source>
</evidence>
<dbReference type="PANTHER" id="PTHR43611">
    <property type="entry name" value="ALPHA-D-GLUCOSE 1-PHOSPHATE PHOSPHATASE"/>
    <property type="match status" value="1"/>
</dbReference>
<dbReference type="PANTHER" id="PTHR43611:SF3">
    <property type="entry name" value="FLAVIN MONONUCLEOTIDE HYDROLASE 1, CHLOROPLATIC"/>
    <property type="match status" value="1"/>
</dbReference>
<dbReference type="Proteomes" id="UP000254834">
    <property type="component" value="Chromosome"/>
</dbReference>
<evidence type="ECO:0000313" key="3">
    <source>
        <dbReference type="Proteomes" id="UP000254834"/>
    </source>
</evidence>
<dbReference type="InterPro" id="IPR006439">
    <property type="entry name" value="HAD-SF_hydro_IA"/>
</dbReference>
<dbReference type="NCBIfam" id="TIGR01509">
    <property type="entry name" value="HAD-SF-IA-v3"/>
    <property type="match status" value="1"/>
</dbReference>
<keyword evidence="1" id="KW-0732">Signal</keyword>
<proteinExistence type="predicted"/>
<dbReference type="InterPro" id="IPR036412">
    <property type="entry name" value="HAD-like_sf"/>
</dbReference>
<reference evidence="2 3" key="1">
    <citation type="submission" date="2017-12" db="EMBL/GenBank/DDBJ databases">
        <title>Chromulinavorax destructans is a abundant pathogen of dominant heterotrophic picoflagllates.</title>
        <authorList>
            <person name="Deeg C.M."/>
            <person name="Zimmer M."/>
            <person name="Suttle C.A."/>
        </authorList>
    </citation>
    <scope>NUCLEOTIDE SEQUENCE [LARGE SCALE GENOMIC DNA]</scope>
    <source>
        <strain evidence="2 3">SeV1</strain>
    </source>
</reference>
<dbReference type="AlphaFoldDB" id="A0A345ZCG5"/>
<organism evidence="2 3">
    <name type="scientific">Candidatus Chromulinivorax destructor</name>
    <dbReference type="NCBI Taxonomy" id="2066483"/>
    <lineage>
        <taxon>Bacteria</taxon>
        <taxon>Candidatus Babelota</taxon>
        <taxon>Candidatus Babeliae</taxon>
        <taxon>Candidatus Babeliales</taxon>
        <taxon>Candidatus Chromulinivoraceae</taxon>
        <taxon>Candidatus Chromulinivorax</taxon>
    </lineage>
</organism>
<accession>A0A345ZCG5</accession>
<dbReference type="EMBL" id="CP025544">
    <property type="protein sequence ID" value="AXK60982.1"/>
    <property type="molecule type" value="Genomic_DNA"/>
</dbReference>
<gene>
    <name evidence="2" type="ORF">C0J27_04585</name>
</gene>
<dbReference type="InterPro" id="IPR023214">
    <property type="entry name" value="HAD_sf"/>
</dbReference>
<name>A0A345ZCG5_9BACT</name>
<feature type="signal peptide" evidence="1">
    <location>
        <begin position="1"/>
        <end position="22"/>
    </location>
</feature>
<dbReference type="RefSeq" id="WP_115585997.1">
    <property type="nucleotide sequence ID" value="NZ_CP025544.1"/>
</dbReference>
<dbReference type="Pfam" id="PF00702">
    <property type="entry name" value="Hydrolase"/>
    <property type="match status" value="1"/>
</dbReference>